<dbReference type="FunFam" id="3.40.50.300:FF:001091">
    <property type="entry name" value="Probable disease resistance protein At1g61300"/>
    <property type="match status" value="1"/>
</dbReference>
<keyword evidence="3" id="KW-0677">Repeat</keyword>
<dbReference type="Gene3D" id="1.20.5.4130">
    <property type="match status" value="1"/>
</dbReference>
<keyword evidence="6" id="KW-0067">ATP-binding</keyword>
<dbReference type="SUPFAM" id="SSF52540">
    <property type="entry name" value="P-loop containing nucleoside triphosphate hydrolases"/>
    <property type="match status" value="1"/>
</dbReference>
<dbReference type="GO" id="GO:0043531">
    <property type="term" value="F:ADP binding"/>
    <property type="evidence" value="ECO:0007669"/>
    <property type="project" value="InterPro"/>
</dbReference>
<dbReference type="Pfam" id="PF18052">
    <property type="entry name" value="Rx_N"/>
    <property type="match status" value="1"/>
</dbReference>
<dbReference type="Pfam" id="PF23559">
    <property type="entry name" value="WHD_DRP"/>
    <property type="match status" value="1"/>
</dbReference>
<evidence type="ECO:0000313" key="12">
    <source>
        <dbReference type="EMBL" id="WOH09387.1"/>
    </source>
</evidence>
<evidence type="ECO:0000256" key="2">
    <source>
        <dbReference type="ARBA" id="ARBA00022614"/>
    </source>
</evidence>
<dbReference type="GO" id="GO:0005524">
    <property type="term" value="F:ATP binding"/>
    <property type="evidence" value="ECO:0007669"/>
    <property type="project" value="UniProtKB-KW"/>
</dbReference>
<organism evidence="11">
    <name type="scientific">Daucus carota subsp. sativus</name>
    <name type="common">Carrot</name>
    <dbReference type="NCBI Taxonomy" id="79200"/>
    <lineage>
        <taxon>Eukaryota</taxon>
        <taxon>Viridiplantae</taxon>
        <taxon>Streptophyta</taxon>
        <taxon>Embryophyta</taxon>
        <taxon>Tracheophyta</taxon>
        <taxon>Spermatophyta</taxon>
        <taxon>Magnoliopsida</taxon>
        <taxon>eudicotyledons</taxon>
        <taxon>Gunneridae</taxon>
        <taxon>Pentapetalae</taxon>
        <taxon>asterids</taxon>
        <taxon>campanulids</taxon>
        <taxon>Apiales</taxon>
        <taxon>Apiaceae</taxon>
        <taxon>Apioideae</taxon>
        <taxon>Scandiceae</taxon>
        <taxon>Daucinae</taxon>
        <taxon>Daucus</taxon>
        <taxon>Daucus sect. Daucus</taxon>
    </lineage>
</organism>
<gene>
    <name evidence="11" type="ORF">DCAR_025119</name>
    <name evidence="12" type="ORF">DCAR_0728844</name>
</gene>
<dbReference type="Gene3D" id="1.10.10.10">
    <property type="entry name" value="Winged helix-like DNA-binding domain superfamily/Winged helix DNA-binding domain"/>
    <property type="match status" value="1"/>
</dbReference>
<evidence type="ECO:0000256" key="3">
    <source>
        <dbReference type="ARBA" id="ARBA00022737"/>
    </source>
</evidence>
<evidence type="ECO:0000259" key="8">
    <source>
        <dbReference type="Pfam" id="PF18052"/>
    </source>
</evidence>
<evidence type="ECO:0008006" key="14">
    <source>
        <dbReference type="Google" id="ProtNLM"/>
    </source>
</evidence>
<dbReference type="InterPro" id="IPR042197">
    <property type="entry name" value="Apaf_helical"/>
</dbReference>
<evidence type="ECO:0000259" key="10">
    <source>
        <dbReference type="Pfam" id="PF25019"/>
    </source>
</evidence>
<dbReference type="PANTHER" id="PTHR36766">
    <property type="entry name" value="PLANT BROAD-SPECTRUM MILDEW RESISTANCE PROTEIN RPW8"/>
    <property type="match status" value="1"/>
</dbReference>
<dbReference type="InterPro" id="IPR058922">
    <property type="entry name" value="WHD_DRP"/>
</dbReference>
<evidence type="ECO:0000256" key="1">
    <source>
        <dbReference type="ARBA" id="ARBA00008894"/>
    </source>
</evidence>
<dbReference type="Pfam" id="PF25019">
    <property type="entry name" value="LRR_R13L1-DRL21"/>
    <property type="match status" value="2"/>
</dbReference>
<feature type="domain" description="Disease resistance N-terminal" evidence="8">
    <location>
        <begin position="11"/>
        <end position="97"/>
    </location>
</feature>
<feature type="domain" description="R13L1/DRL21-like LRR repeat region" evidence="10">
    <location>
        <begin position="675"/>
        <end position="800"/>
    </location>
</feature>
<dbReference type="Gene3D" id="1.10.8.430">
    <property type="entry name" value="Helical domain of apoptotic protease-activating factors"/>
    <property type="match status" value="1"/>
</dbReference>
<protein>
    <recommendedName>
        <fullName evidence="14">Disease resistance protein RGA3</fullName>
    </recommendedName>
</protein>
<dbReference type="InterPro" id="IPR056789">
    <property type="entry name" value="LRR_R13L1-DRL21"/>
</dbReference>
<dbReference type="AlphaFoldDB" id="A0A164TVW9"/>
<reference evidence="11" key="1">
    <citation type="journal article" date="2016" name="Nat. Genet.">
        <title>A high-quality carrot genome assembly provides new insights into carotenoid accumulation and asterid genome evolution.</title>
        <authorList>
            <person name="Iorizzo M."/>
            <person name="Ellison S."/>
            <person name="Senalik D."/>
            <person name="Zeng P."/>
            <person name="Satapoomin P."/>
            <person name="Huang J."/>
            <person name="Bowman M."/>
            <person name="Iovene M."/>
            <person name="Sanseverino W."/>
            <person name="Cavagnaro P."/>
            <person name="Yildiz M."/>
            <person name="Macko-Podgorni A."/>
            <person name="Moranska E."/>
            <person name="Grzebelus E."/>
            <person name="Grzebelus D."/>
            <person name="Ashrafi H."/>
            <person name="Zheng Z."/>
            <person name="Cheng S."/>
            <person name="Spooner D."/>
            <person name="Van Deynze A."/>
            <person name="Simon P."/>
        </authorList>
    </citation>
    <scope>NUCLEOTIDE SEQUENCE [LARGE SCALE GENOMIC DNA]</scope>
    <source>
        <tissue evidence="11">Leaf</tissue>
    </source>
</reference>
<dbReference type="FunFam" id="1.10.10.10:FF:000322">
    <property type="entry name" value="Probable disease resistance protein At1g63360"/>
    <property type="match status" value="1"/>
</dbReference>
<evidence type="ECO:0000256" key="6">
    <source>
        <dbReference type="ARBA" id="ARBA00022840"/>
    </source>
</evidence>
<dbReference type="Gene3D" id="3.80.10.10">
    <property type="entry name" value="Ribonuclease Inhibitor"/>
    <property type="match status" value="2"/>
</dbReference>
<dbReference type="PRINTS" id="PR00364">
    <property type="entry name" value="DISEASERSIST"/>
</dbReference>
<evidence type="ECO:0000259" key="9">
    <source>
        <dbReference type="Pfam" id="PF23559"/>
    </source>
</evidence>
<evidence type="ECO:0000259" key="7">
    <source>
        <dbReference type="Pfam" id="PF00931"/>
    </source>
</evidence>
<dbReference type="InterPro" id="IPR032675">
    <property type="entry name" value="LRR_dom_sf"/>
</dbReference>
<dbReference type="EMBL" id="LNRQ01000007">
    <property type="protein sequence ID" value="KZM88044.1"/>
    <property type="molecule type" value="Genomic_DNA"/>
</dbReference>
<comment type="similarity">
    <text evidence="1">Belongs to the disease resistance NB-LRR family.</text>
</comment>
<feature type="domain" description="R13L1/DRL21-like LRR repeat region" evidence="10">
    <location>
        <begin position="1078"/>
        <end position="1135"/>
    </location>
</feature>
<reference evidence="12" key="2">
    <citation type="submission" date="2022-03" db="EMBL/GenBank/DDBJ databases">
        <title>Draft title - Genomic analysis of global carrot germplasm unveils the trajectory of domestication and the origin of high carotenoid orange carrot.</title>
        <authorList>
            <person name="Iorizzo M."/>
            <person name="Ellison S."/>
            <person name="Senalik D."/>
            <person name="Macko-Podgorni A."/>
            <person name="Grzebelus D."/>
            <person name="Bostan H."/>
            <person name="Rolling W."/>
            <person name="Curaba J."/>
            <person name="Simon P."/>
        </authorList>
    </citation>
    <scope>NUCLEOTIDE SEQUENCE</scope>
    <source>
        <tissue evidence="12">Leaf</tissue>
    </source>
</reference>
<keyword evidence="4" id="KW-0547">Nucleotide-binding</keyword>
<dbReference type="PANTHER" id="PTHR36766:SF70">
    <property type="entry name" value="DISEASE RESISTANCE PROTEIN RGA4"/>
    <property type="match status" value="1"/>
</dbReference>
<proteinExistence type="inferred from homology"/>
<name>A0A164TVW9_DAUCS</name>
<evidence type="ECO:0000256" key="5">
    <source>
        <dbReference type="ARBA" id="ARBA00022821"/>
    </source>
</evidence>
<dbReference type="InterPro" id="IPR036388">
    <property type="entry name" value="WH-like_DNA-bd_sf"/>
</dbReference>
<dbReference type="EMBL" id="CP093349">
    <property type="protein sequence ID" value="WOH09387.1"/>
    <property type="molecule type" value="Genomic_DNA"/>
</dbReference>
<dbReference type="Gramene" id="KZM88044">
    <property type="protein sequence ID" value="KZM88044"/>
    <property type="gene ID" value="DCAR_025119"/>
</dbReference>
<accession>A0A164TVW9</accession>
<dbReference type="GO" id="GO:0051607">
    <property type="term" value="P:defense response to virus"/>
    <property type="evidence" value="ECO:0007669"/>
    <property type="project" value="UniProtKB-ARBA"/>
</dbReference>
<keyword evidence="5" id="KW-0611">Plant defense</keyword>
<dbReference type="Pfam" id="PF00931">
    <property type="entry name" value="NB-ARC"/>
    <property type="match status" value="1"/>
</dbReference>
<dbReference type="OMA" id="HASGEEC"/>
<dbReference type="InterPro" id="IPR027417">
    <property type="entry name" value="P-loop_NTPase"/>
</dbReference>
<keyword evidence="2" id="KW-0433">Leucine-rich repeat</keyword>
<feature type="domain" description="Disease resistance protein winged helix" evidence="9">
    <location>
        <begin position="424"/>
        <end position="497"/>
    </location>
</feature>
<evidence type="ECO:0000256" key="4">
    <source>
        <dbReference type="ARBA" id="ARBA00022741"/>
    </source>
</evidence>
<sequence length="1161" mass="131578">MADPIGADLASGLLIKLVSLVTEEVIQAWNIHQQLQTMRGRLESIDALLSDAATKKLTMSAVQNWFNKLEAVAHVADALMDELVYEATRRKVEDGHKVRDFFIPSKNTLLYRFKVAHKINSIHASFDKLFKWAGDLGLQPVAHVVSVVQPREIRNTPPFEEESEIFGRDDDVSYLVQTLCKNHHEHDLPVIAIVGMGGQGKTTLARMVYNREEVIKMFPKRMWVTVSHDFDFMRILNEMVESLTSATSVLKNTQGVIYALQKNVKDERFLLVLDDVWNEESGEWEKLRNSLLGVGGARGSTILVTTRKQEVINTMKYCVPYPVKKLSEQDSWALFKQRAYSPRRDSENETFAGLGRSMVERCGGLPLAIKALGGLLHSKKSKQEWQLIKDSEMWKSKDVLPSLRLSYDNLPYSGLKRCFAYFSIFPKDSVIYKDELVHTWMALGFLSPHDDRKALAEDIGNEYFSILLWNSLLQDVERDEYGNITCCKMHDLVHDLALDVSSSYSATAMPSHDFNQLSKAKYVRLKGFKDVKAQKVEAYIDLVQALYADCTVFGLMLLNLKHLRVLVISSSILLEELPKSIGTLKNLKYLDIPSSLSLPNNITRLYNLQTLRVGPLQELPKRFCNLINLRHFVIKRNYVNNNPRTRCMFIGIERLISLQTLPHFVVSRDNNCLVEHLGGLENIRGTLELYGLGDIKSIEEAAKACLGTKSNIERLKLVWSNNENEMEEVEYNDEDVMEGLTPHPNLKELTILDFKGKNIASWIAMMTNLVRITLSDCNRCEEFPPLGHLPKLREMEICRMRDVRVIKSDFHGDVYSGSSEFSNSGPAKLVTTLYPSLTKLSLCDLPKLEEWLEPIMSTGLKDLSALVVFPKLEVLEIMSCSELRRIPSSSLPSLKKLKIRHNSMILETLSNKVSSLTELRLNDISNRDGASSSSQNINALMDKLLKQNSKSLTLLNLNDCPGLTRLTLGVAMQGLRVVNCHDLTSINVFEDSVGLKYLMIGSCPSLLEWTFVQSMRSTLVRLSLSRFSEESDEFPWPAFSSSPISFPNLSKLALIGREKVESIIPEGKLDDRLSSAFPYLTHLNIRDFEGLRALPESIARLPSLEGLHIWNCKNLRSLPTFSESHTLKFLEINGCPVLKERCTKGSGTEWFKIQHIPDIIW</sequence>
<evidence type="ECO:0000313" key="13">
    <source>
        <dbReference type="Proteomes" id="UP000077755"/>
    </source>
</evidence>
<dbReference type="InterPro" id="IPR041118">
    <property type="entry name" value="Rx_N"/>
</dbReference>
<keyword evidence="13" id="KW-1185">Reference proteome</keyword>
<dbReference type="Gene3D" id="3.40.50.300">
    <property type="entry name" value="P-loop containing nucleotide triphosphate hydrolases"/>
    <property type="match status" value="1"/>
</dbReference>
<dbReference type="Proteomes" id="UP000077755">
    <property type="component" value="Chromosome 7"/>
</dbReference>
<dbReference type="InterPro" id="IPR002182">
    <property type="entry name" value="NB-ARC"/>
</dbReference>
<dbReference type="SUPFAM" id="SSF52058">
    <property type="entry name" value="L domain-like"/>
    <property type="match status" value="1"/>
</dbReference>
<evidence type="ECO:0000313" key="11">
    <source>
        <dbReference type="EMBL" id="KZM88044.1"/>
    </source>
</evidence>
<feature type="domain" description="NB-ARC" evidence="7">
    <location>
        <begin position="169"/>
        <end position="340"/>
    </location>
</feature>